<dbReference type="GeneTree" id="ENSGT00940000178014"/>
<evidence type="ECO:0000313" key="2">
    <source>
        <dbReference type="Proteomes" id="UP000001038"/>
    </source>
</evidence>
<dbReference type="Proteomes" id="UP000001038">
    <property type="component" value="Chromosome 13"/>
</dbReference>
<protein>
    <submittedName>
        <fullName evidence="1">Uncharacterized protein</fullName>
    </submittedName>
</protein>
<reference evidence="1 2" key="1">
    <citation type="journal article" date="2007" name="Nature">
        <title>The medaka draft genome and insights into vertebrate genome evolution.</title>
        <authorList>
            <person name="Kasahara M."/>
            <person name="Naruse K."/>
            <person name="Sasaki S."/>
            <person name="Nakatani Y."/>
            <person name="Qu W."/>
            <person name="Ahsan B."/>
            <person name="Yamada T."/>
            <person name="Nagayasu Y."/>
            <person name="Doi K."/>
            <person name="Kasai Y."/>
            <person name="Jindo T."/>
            <person name="Kobayashi D."/>
            <person name="Shimada A."/>
            <person name="Toyoda A."/>
            <person name="Kuroki Y."/>
            <person name="Fujiyama A."/>
            <person name="Sasaki T."/>
            <person name="Shimizu A."/>
            <person name="Asakawa S."/>
            <person name="Shimizu N."/>
            <person name="Hashimoto S."/>
            <person name="Yang J."/>
            <person name="Lee Y."/>
            <person name="Matsushima K."/>
            <person name="Sugano S."/>
            <person name="Sakaizumi M."/>
            <person name="Narita T."/>
            <person name="Ohishi K."/>
            <person name="Haga S."/>
            <person name="Ohta F."/>
            <person name="Nomoto H."/>
            <person name="Nogata K."/>
            <person name="Morishita T."/>
            <person name="Endo T."/>
            <person name="Shin-I T."/>
            <person name="Takeda H."/>
            <person name="Morishita S."/>
            <person name="Kohara Y."/>
        </authorList>
    </citation>
    <scope>NUCLEOTIDE SEQUENCE [LARGE SCALE GENOMIC DNA]</scope>
    <source>
        <strain evidence="1 2">Hd-rR</strain>
    </source>
</reference>
<dbReference type="InterPro" id="IPR032675">
    <property type="entry name" value="LRR_dom_sf"/>
</dbReference>
<dbReference type="Ensembl" id="ENSORLT00000043428.1">
    <property type="protein sequence ID" value="ENSORLP00000035642.1"/>
    <property type="gene ID" value="ENSORLG00000024312.1"/>
</dbReference>
<accession>A0A3B3HUX9</accession>
<name>A0A3B3HUX9_ORYLA</name>
<dbReference type="Gene3D" id="3.80.10.10">
    <property type="entry name" value="Ribonuclease Inhibitor"/>
    <property type="match status" value="1"/>
</dbReference>
<dbReference type="InParanoid" id="A0A3B3HUX9"/>
<dbReference type="AlphaFoldDB" id="A0A3B3HUX9"/>
<organism evidence="1 2">
    <name type="scientific">Oryzias latipes</name>
    <name type="common">Japanese rice fish</name>
    <name type="synonym">Japanese killifish</name>
    <dbReference type="NCBI Taxonomy" id="8090"/>
    <lineage>
        <taxon>Eukaryota</taxon>
        <taxon>Metazoa</taxon>
        <taxon>Chordata</taxon>
        <taxon>Craniata</taxon>
        <taxon>Vertebrata</taxon>
        <taxon>Euteleostomi</taxon>
        <taxon>Actinopterygii</taxon>
        <taxon>Neopterygii</taxon>
        <taxon>Teleostei</taxon>
        <taxon>Neoteleostei</taxon>
        <taxon>Acanthomorphata</taxon>
        <taxon>Ovalentaria</taxon>
        <taxon>Atherinomorphae</taxon>
        <taxon>Beloniformes</taxon>
        <taxon>Adrianichthyidae</taxon>
        <taxon>Oryziinae</taxon>
        <taxon>Oryzias</taxon>
    </lineage>
</organism>
<proteinExistence type="predicted"/>
<keyword evidence="2" id="KW-1185">Reference proteome</keyword>
<evidence type="ECO:0000313" key="1">
    <source>
        <dbReference type="Ensembl" id="ENSORLP00000035642.1"/>
    </source>
</evidence>
<dbReference type="SUPFAM" id="SSF52047">
    <property type="entry name" value="RNI-like"/>
    <property type="match status" value="1"/>
</dbReference>
<reference evidence="1" key="2">
    <citation type="submission" date="2025-08" db="UniProtKB">
        <authorList>
            <consortium name="Ensembl"/>
        </authorList>
    </citation>
    <scope>IDENTIFICATION</scope>
    <source>
        <strain evidence="1">Hd-rR</strain>
    </source>
</reference>
<dbReference type="Bgee" id="ENSORLG00000024312">
    <property type="expression patterns" value="Expressed in liver and 3 other cell types or tissues"/>
</dbReference>
<reference evidence="1" key="3">
    <citation type="submission" date="2025-09" db="UniProtKB">
        <authorList>
            <consortium name="Ensembl"/>
        </authorList>
    </citation>
    <scope>IDENTIFICATION</scope>
    <source>
        <strain evidence="1">Hd-rR</strain>
    </source>
</reference>
<sequence>MLLPDLLMSCSSGCRLDDCGLSKASCDALVSALRSAGNHLTELDLRGNRLQDSNVGPAVSFNSFQLSFLFSPASSSALWVGPSAY</sequence>